<keyword evidence="5" id="KW-1185">Reference proteome</keyword>
<gene>
    <name evidence="4" type="ORF">PCOR1329_LOCUS34492</name>
</gene>
<evidence type="ECO:0000313" key="4">
    <source>
        <dbReference type="EMBL" id="CAK0838567.1"/>
    </source>
</evidence>
<proteinExistence type="inferred from homology"/>
<dbReference type="InterPro" id="IPR050565">
    <property type="entry name" value="LYPA1-2/EST-like"/>
</dbReference>
<dbReference type="EMBL" id="CAUYUJ010014232">
    <property type="protein sequence ID" value="CAK0838567.1"/>
    <property type="molecule type" value="Genomic_DNA"/>
</dbReference>
<dbReference type="SUPFAM" id="SSF53474">
    <property type="entry name" value="alpha/beta-Hydrolases"/>
    <property type="match status" value="1"/>
</dbReference>
<evidence type="ECO:0000256" key="2">
    <source>
        <dbReference type="ARBA" id="ARBA00022801"/>
    </source>
</evidence>
<dbReference type="Proteomes" id="UP001189429">
    <property type="component" value="Unassembled WGS sequence"/>
</dbReference>
<feature type="domain" description="Phospholipase/carboxylesterase/thioesterase" evidence="3">
    <location>
        <begin position="6"/>
        <end position="200"/>
    </location>
</feature>
<name>A0ABN9T0V5_9DINO</name>
<dbReference type="InterPro" id="IPR003140">
    <property type="entry name" value="PLipase/COase/thioEstase"/>
</dbReference>
<comment type="similarity">
    <text evidence="1">Belongs to the AB hydrolase superfamily. AB hydrolase 2 family.</text>
</comment>
<dbReference type="Pfam" id="PF02230">
    <property type="entry name" value="Abhydrolase_2"/>
    <property type="match status" value="1"/>
</dbReference>
<accession>A0ABN9T0V5</accession>
<dbReference type="PANTHER" id="PTHR10655">
    <property type="entry name" value="LYSOPHOSPHOLIPASE-RELATED"/>
    <property type="match status" value="1"/>
</dbReference>
<dbReference type="Gene3D" id="3.40.50.1820">
    <property type="entry name" value="alpha/beta hydrolase"/>
    <property type="match status" value="1"/>
</dbReference>
<dbReference type="InterPro" id="IPR029058">
    <property type="entry name" value="AB_hydrolase_fold"/>
</dbReference>
<evidence type="ECO:0000256" key="1">
    <source>
        <dbReference type="ARBA" id="ARBA00006499"/>
    </source>
</evidence>
<keyword evidence="2" id="KW-0378">Hydrolase</keyword>
<evidence type="ECO:0000313" key="5">
    <source>
        <dbReference type="Proteomes" id="UP001189429"/>
    </source>
</evidence>
<dbReference type="PANTHER" id="PTHR10655:SF17">
    <property type="entry name" value="LYSOPHOSPHOLIPASE-LIKE PROTEIN 1"/>
    <property type="match status" value="1"/>
</dbReference>
<sequence length="329" mass="34536">MAAAGTAAVVWLHGFGDGPEDWAAGMRPGRRRHGGWKWVHLRAPELPQTCYGGSKVQGWGDYLEEGCTDVGSEDYDSEAIVSDTTVTEVHRVLRELEAADGVPPERVVLGGFSMGATAAAECALRYPRRLGGLCMLNGWLTPAARAALGGRGRAEELPVLISHGSADEQVSLGCGREAARLLAEAGARVQLRVHEGQAHVASGFGPGKEPRVKSGTGVSSACCRCPGRVLDSLGGRWSCEDGTDQILHYSQVPPCGSEAAADGKRRGHGLWNSQVEGPCYRGKRCQGSLQQLGEDLSVPTCAKGQRPADAASGVAITHTVGASACNEDR</sequence>
<evidence type="ECO:0000259" key="3">
    <source>
        <dbReference type="Pfam" id="PF02230"/>
    </source>
</evidence>
<reference evidence="4" key="1">
    <citation type="submission" date="2023-10" db="EMBL/GenBank/DDBJ databases">
        <authorList>
            <person name="Chen Y."/>
            <person name="Shah S."/>
            <person name="Dougan E. K."/>
            <person name="Thang M."/>
            <person name="Chan C."/>
        </authorList>
    </citation>
    <scope>NUCLEOTIDE SEQUENCE [LARGE SCALE GENOMIC DNA]</scope>
</reference>
<protein>
    <recommendedName>
        <fullName evidence="3">Phospholipase/carboxylesterase/thioesterase domain-containing protein</fullName>
    </recommendedName>
</protein>
<comment type="caution">
    <text evidence="4">The sequence shown here is derived from an EMBL/GenBank/DDBJ whole genome shotgun (WGS) entry which is preliminary data.</text>
</comment>
<organism evidence="4 5">
    <name type="scientific">Prorocentrum cordatum</name>
    <dbReference type="NCBI Taxonomy" id="2364126"/>
    <lineage>
        <taxon>Eukaryota</taxon>
        <taxon>Sar</taxon>
        <taxon>Alveolata</taxon>
        <taxon>Dinophyceae</taxon>
        <taxon>Prorocentrales</taxon>
        <taxon>Prorocentraceae</taxon>
        <taxon>Prorocentrum</taxon>
    </lineage>
</organism>